<dbReference type="Gene3D" id="1.10.1040.50">
    <property type="match status" value="1"/>
</dbReference>
<dbReference type="GO" id="GO:0070403">
    <property type="term" value="F:NAD+ binding"/>
    <property type="evidence" value="ECO:0007669"/>
    <property type="project" value="InterPro"/>
</dbReference>
<reference evidence="4 5" key="1">
    <citation type="submission" date="2018-09" db="EMBL/GenBank/DDBJ databases">
        <title>A clostridial neurotoxin that targets Anopheles mosquitoes.</title>
        <authorList>
            <person name="Contreras E."/>
            <person name="Masuyer G."/>
            <person name="Qureshi N."/>
            <person name="Chawla S."/>
            <person name="Lim H.L."/>
            <person name="Chen J."/>
            <person name="Stenmark P."/>
            <person name="Gill S."/>
        </authorList>
    </citation>
    <scope>NUCLEOTIDE SEQUENCE [LARGE SCALE GENOMIC DNA]</scope>
    <source>
        <strain evidence="4 5">Cbm</strain>
    </source>
</reference>
<accession>A0A5P3XEF8</accession>
<sequence length="384" mass="44439">MKIGIVGNGKMGLDILNDLIEKKYEVVLIVRNPDAVKTIKSKILKLFKRKLRIGIIKEHDYKTIVDSISVSASYKDLQSCNLVIETVIENLYVKKKVVQEIEENVNDDCIISTNTSSLDIDKIFTNCRKKERCMGIHYFYPIQFNPIVEVSTSSDTNNYSIKKVEEFLHHTKKKTLLLEGEGNLILAKILTTIISYSYYLFKKGDLSVEDVDREISNNVMRYGIFNIIDSTGVLIVKKCLMRFRNERNYFLNDILYDDLTNIEKNRKCDNLIDEFNLLENKRNKSSITSSILASKENYSDRVKAVLLNEISYILNNKIITDETLFEAIELALGLKESILDMITTIGPDRIKDMLKFEYNAKSIDIFRYEKINKLVCRKLNKEIV</sequence>
<dbReference type="EMBL" id="JABAFD010000004">
    <property type="protein sequence ID" value="NME09605.1"/>
    <property type="molecule type" value="Genomic_DNA"/>
</dbReference>
<evidence type="ECO:0000256" key="1">
    <source>
        <dbReference type="ARBA" id="ARBA00009463"/>
    </source>
</evidence>
<dbReference type="InterPro" id="IPR036291">
    <property type="entry name" value="NAD(P)-bd_dom_sf"/>
</dbReference>
<dbReference type="AlphaFoldDB" id="A0A5P3XEF8"/>
<dbReference type="PANTHER" id="PTHR48075">
    <property type="entry name" value="3-HYDROXYACYL-COA DEHYDROGENASE FAMILY PROTEIN"/>
    <property type="match status" value="1"/>
</dbReference>
<dbReference type="PANTHER" id="PTHR48075:SF5">
    <property type="entry name" value="3-HYDROXYBUTYRYL-COA DEHYDROGENASE"/>
    <property type="match status" value="1"/>
</dbReference>
<dbReference type="Gene3D" id="3.40.50.720">
    <property type="entry name" value="NAD(P)-binding Rossmann-like Domain"/>
    <property type="match status" value="1"/>
</dbReference>
<reference evidence="3 6" key="2">
    <citation type="submission" date="2020-04" db="EMBL/GenBank/DDBJ databases">
        <authorList>
            <person name="Hitch T.C.A."/>
            <person name="Wylensek D."/>
            <person name="Clavel T."/>
        </authorList>
    </citation>
    <scope>NUCLEOTIDE SEQUENCE [LARGE SCALE GENOMIC DNA]</scope>
    <source>
        <strain evidence="3 6">Med78_4-601-WT-2</strain>
    </source>
</reference>
<proteinExistence type="inferred from homology"/>
<evidence type="ECO:0000313" key="5">
    <source>
        <dbReference type="Proteomes" id="UP000326961"/>
    </source>
</evidence>
<name>A0A5P3XEF8_PARBF</name>
<evidence type="ECO:0000313" key="6">
    <source>
        <dbReference type="Proteomes" id="UP000573963"/>
    </source>
</evidence>
<dbReference type="Proteomes" id="UP000573963">
    <property type="component" value="Unassembled WGS sequence"/>
</dbReference>
<dbReference type="Pfam" id="PF02737">
    <property type="entry name" value="3HCDH_N"/>
    <property type="match status" value="1"/>
</dbReference>
<dbReference type="RefSeq" id="WP_150846320.1">
    <property type="nucleotide sequence ID" value="NZ_CP032452.1"/>
</dbReference>
<dbReference type="Proteomes" id="UP000326961">
    <property type="component" value="Chromosome"/>
</dbReference>
<dbReference type="GO" id="GO:0016491">
    <property type="term" value="F:oxidoreductase activity"/>
    <property type="evidence" value="ECO:0007669"/>
    <property type="project" value="TreeGrafter"/>
</dbReference>
<evidence type="ECO:0000259" key="2">
    <source>
        <dbReference type="Pfam" id="PF02737"/>
    </source>
</evidence>
<dbReference type="EMBL" id="CP032452">
    <property type="protein sequence ID" value="QEZ68613.1"/>
    <property type="molecule type" value="Genomic_DNA"/>
</dbReference>
<feature type="domain" description="3-hydroxyacyl-CoA dehydrogenase NAD binding" evidence="2">
    <location>
        <begin position="2"/>
        <end position="177"/>
    </location>
</feature>
<evidence type="ECO:0000313" key="3">
    <source>
        <dbReference type="EMBL" id="NME09605.1"/>
    </source>
</evidence>
<evidence type="ECO:0000313" key="4">
    <source>
        <dbReference type="EMBL" id="QEZ68613.1"/>
    </source>
</evidence>
<gene>
    <name evidence="4" type="ORF">D4A35_06535</name>
    <name evidence="3" type="ORF">HF875_08730</name>
</gene>
<comment type="similarity">
    <text evidence="1">Belongs to the 3-hydroxyacyl-CoA dehydrogenase family.</text>
</comment>
<protein>
    <submittedName>
        <fullName evidence="4">3-hydroxyacyl-CoA dehydrogenase family protein</fullName>
    </submittedName>
</protein>
<dbReference type="InterPro" id="IPR006176">
    <property type="entry name" value="3-OHacyl-CoA_DH_NAD-bd"/>
</dbReference>
<dbReference type="SUPFAM" id="SSF51735">
    <property type="entry name" value="NAD(P)-binding Rossmann-fold domains"/>
    <property type="match status" value="1"/>
</dbReference>
<dbReference type="GO" id="GO:0006631">
    <property type="term" value="P:fatty acid metabolic process"/>
    <property type="evidence" value="ECO:0007669"/>
    <property type="project" value="InterPro"/>
</dbReference>
<organism evidence="4 5">
    <name type="scientific">Paraclostridium bifermentans</name>
    <name type="common">Clostridium bifermentans</name>
    <dbReference type="NCBI Taxonomy" id="1490"/>
    <lineage>
        <taxon>Bacteria</taxon>
        <taxon>Bacillati</taxon>
        <taxon>Bacillota</taxon>
        <taxon>Clostridia</taxon>
        <taxon>Peptostreptococcales</taxon>
        <taxon>Peptostreptococcaceae</taxon>
        <taxon>Paraclostridium</taxon>
    </lineage>
</organism>